<comment type="caution">
    <text evidence="1">The sequence shown here is derived from an EMBL/GenBank/DDBJ whole genome shotgun (WGS) entry which is preliminary data.</text>
</comment>
<proteinExistence type="predicted"/>
<gene>
    <name evidence="1" type="ORF">SSPH_00164</name>
</gene>
<sequence length="102" mass="11382">MGVVIKENVPCEIETPKKANSIRIHSIVKDEIVIDFGHATPINECKDFNVDVVARVSIAPKMIKEITARLLIAGMEYQEKFNTSIGLNVEKRDEDASVDRGE</sequence>
<protein>
    <submittedName>
        <fullName evidence="1">Uncharacterized protein</fullName>
    </submittedName>
</protein>
<dbReference type="Proteomes" id="UP000245702">
    <property type="component" value="Unassembled WGS sequence"/>
</dbReference>
<dbReference type="EMBL" id="FCOW01000001">
    <property type="protein sequence ID" value="CVK17530.1"/>
    <property type="molecule type" value="Genomic_DNA"/>
</dbReference>
<evidence type="ECO:0000313" key="2">
    <source>
        <dbReference type="Proteomes" id="UP000245702"/>
    </source>
</evidence>
<accession>A0ABP2C569</accession>
<reference evidence="1 2" key="1">
    <citation type="submission" date="2016-01" db="EMBL/GenBank/DDBJ databases">
        <authorList>
            <person name="Brown R."/>
        </authorList>
    </citation>
    <scope>NUCLEOTIDE SEQUENCE [LARGE SCALE GENOMIC DNA]</scope>
    <source>
        <strain evidence="1">Sporomusa sphaeroides DSM 2875</strain>
    </source>
</reference>
<dbReference type="RefSeq" id="WP_075755307.1">
    <property type="nucleotide sequence ID" value="NZ_CP146991.1"/>
</dbReference>
<keyword evidence="2" id="KW-1185">Reference proteome</keyword>
<name>A0ABP2C569_9FIRM</name>
<organism evidence="1 2">
    <name type="scientific">Sporomusa sphaeroides DSM 2875</name>
    <dbReference type="NCBI Taxonomy" id="1337886"/>
    <lineage>
        <taxon>Bacteria</taxon>
        <taxon>Bacillati</taxon>
        <taxon>Bacillota</taxon>
        <taxon>Negativicutes</taxon>
        <taxon>Selenomonadales</taxon>
        <taxon>Sporomusaceae</taxon>
        <taxon>Sporomusa</taxon>
    </lineage>
</organism>
<evidence type="ECO:0000313" key="1">
    <source>
        <dbReference type="EMBL" id="CVK17530.1"/>
    </source>
</evidence>